<dbReference type="InParanoid" id="A0A5E4GGE2"/>
<feature type="non-terminal residue" evidence="1">
    <location>
        <position position="1"/>
    </location>
</feature>
<dbReference type="EMBL" id="CABIKO010000696">
    <property type="protein sequence ID" value="VVA38826.1"/>
    <property type="molecule type" value="Genomic_DNA"/>
</dbReference>
<reference evidence="2" key="1">
    <citation type="journal article" date="2020" name="Plant J.">
        <title>Transposons played a major role in the diversification between the closely related almond and peach genomes: results from the almond genome sequence.</title>
        <authorList>
            <person name="Alioto T."/>
            <person name="Alexiou K.G."/>
            <person name="Bardil A."/>
            <person name="Barteri F."/>
            <person name="Castanera R."/>
            <person name="Cruz F."/>
            <person name="Dhingra A."/>
            <person name="Duval H."/>
            <person name="Fernandez I Marti A."/>
            <person name="Frias L."/>
            <person name="Galan B."/>
            <person name="Garcia J.L."/>
            <person name="Howad W."/>
            <person name="Gomez-Garrido J."/>
            <person name="Gut M."/>
            <person name="Julca I."/>
            <person name="Morata J."/>
            <person name="Puigdomenech P."/>
            <person name="Ribeca P."/>
            <person name="Rubio Cabetas M.J."/>
            <person name="Vlasova A."/>
            <person name="Wirthensohn M."/>
            <person name="Garcia-Mas J."/>
            <person name="Gabaldon T."/>
            <person name="Casacuberta J.M."/>
            <person name="Arus P."/>
        </authorList>
    </citation>
    <scope>NUCLEOTIDE SEQUENCE [LARGE SCALE GENOMIC DNA]</scope>
    <source>
        <strain evidence="2">cv. Texas</strain>
    </source>
</reference>
<evidence type="ECO:0000313" key="2">
    <source>
        <dbReference type="Proteomes" id="UP000327085"/>
    </source>
</evidence>
<dbReference type="Proteomes" id="UP000327085">
    <property type="component" value="Unassembled WGS sequence"/>
</dbReference>
<evidence type="ECO:0000313" key="1">
    <source>
        <dbReference type="EMBL" id="VVA38826.1"/>
    </source>
</evidence>
<sequence length="54" mass="6001">SLRHLEGRLSGQLNLGNFIHFKPRLAEKGKVVANFILEFTKPIPSASSQIITEP</sequence>
<proteinExistence type="predicted"/>
<gene>
    <name evidence="1" type="ORF">ALMOND_2B011728</name>
</gene>
<protein>
    <submittedName>
        <fullName evidence="1">PREDICTED: LOC109948635</fullName>
    </submittedName>
</protein>
<dbReference type="AlphaFoldDB" id="A0A5E4GGE2"/>
<name>A0A5E4GGE2_PRUDU</name>
<dbReference type="Gramene" id="VVA38826">
    <property type="protein sequence ID" value="VVA38826"/>
    <property type="gene ID" value="Prudul26B011728"/>
</dbReference>
<organism evidence="1 2">
    <name type="scientific">Prunus dulcis</name>
    <name type="common">Almond</name>
    <name type="synonym">Amygdalus dulcis</name>
    <dbReference type="NCBI Taxonomy" id="3755"/>
    <lineage>
        <taxon>Eukaryota</taxon>
        <taxon>Viridiplantae</taxon>
        <taxon>Streptophyta</taxon>
        <taxon>Embryophyta</taxon>
        <taxon>Tracheophyta</taxon>
        <taxon>Spermatophyta</taxon>
        <taxon>Magnoliopsida</taxon>
        <taxon>eudicotyledons</taxon>
        <taxon>Gunneridae</taxon>
        <taxon>Pentapetalae</taxon>
        <taxon>rosids</taxon>
        <taxon>fabids</taxon>
        <taxon>Rosales</taxon>
        <taxon>Rosaceae</taxon>
        <taxon>Amygdaloideae</taxon>
        <taxon>Amygdaleae</taxon>
        <taxon>Prunus</taxon>
    </lineage>
</organism>
<accession>A0A5E4GGE2</accession>
<feature type="non-terminal residue" evidence="1">
    <location>
        <position position="54"/>
    </location>
</feature>